<gene>
    <name evidence="3" type="ORF">CBRE1094_LOCUS45681</name>
</gene>
<accession>A0A7S2JN88</accession>
<protein>
    <submittedName>
        <fullName evidence="3">Uncharacterized protein</fullName>
    </submittedName>
</protein>
<sequence length="253" mass="27331">MVRAIATDNKTVPCRSERPGDFAYMACAPFCQIHAHCEWCKCRRCALCGGEVSRPSIGANNSTDGANAQGQGPKLSGDHSMELTHVRAALKSSEERMHHMAERLRVVEAQLGLCRKSSSTLRANKGMRSVPPPPPRHGRTNGSIPLRCIEAVDWAVHVGVVTFPSLYPGLNASSAPAAFQTHLHLNDPTSRCPPPESMGVEQEASEGLASLLLLIGVLLCALCNAYSLGYLQPNRQLRSCLRALGCPQQTLVR</sequence>
<evidence type="ECO:0000256" key="1">
    <source>
        <dbReference type="SAM" id="MobiDB-lite"/>
    </source>
</evidence>
<evidence type="ECO:0000313" key="3">
    <source>
        <dbReference type="EMBL" id="CAD9551535.1"/>
    </source>
</evidence>
<feature type="region of interest" description="Disordered" evidence="1">
    <location>
        <begin position="58"/>
        <end position="78"/>
    </location>
</feature>
<feature type="compositionally biased region" description="Polar residues" evidence="1">
    <location>
        <begin position="58"/>
        <end position="70"/>
    </location>
</feature>
<keyword evidence="2" id="KW-0812">Transmembrane</keyword>
<name>A0A7S2JN88_9EUKA</name>
<keyword evidence="2" id="KW-1133">Transmembrane helix</keyword>
<evidence type="ECO:0000256" key="2">
    <source>
        <dbReference type="SAM" id="Phobius"/>
    </source>
</evidence>
<organism evidence="3">
    <name type="scientific">Haptolina brevifila</name>
    <dbReference type="NCBI Taxonomy" id="156173"/>
    <lineage>
        <taxon>Eukaryota</taxon>
        <taxon>Haptista</taxon>
        <taxon>Haptophyta</taxon>
        <taxon>Prymnesiophyceae</taxon>
        <taxon>Prymnesiales</taxon>
        <taxon>Prymnesiaceae</taxon>
        <taxon>Haptolina</taxon>
    </lineage>
</organism>
<keyword evidence="2" id="KW-0472">Membrane</keyword>
<dbReference type="EMBL" id="HBGU01083736">
    <property type="protein sequence ID" value="CAD9551535.1"/>
    <property type="molecule type" value="Transcribed_RNA"/>
</dbReference>
<reference evidence="3" key="1">
    <citation type="submission" date="2021-01" db="EMBL/GenBank/DDBJ databases">
        <authorList>
            <person name="Corre E."/>
            <person name="Pelletier E."/>
            <person name="Niang G."/>
            <person name="Scheremetjew M."/>
            <person name="Finn R."/>
            <person name="Kale V."/>
            <person name="Holt S."/>
            <person name="Cochrane G."/>
            <person name="Meng A."/>
            <person name="Brown T."/>
            <person name="Cohen L."/>
        </authorList>
    </citation>
    <scope>NUCLEOTIDE SEQUENCE</scope>
    <source>
        <strain evidence="3">UTEX LB 985</strain>
    </source>
</reference>
<proteinExistence type="predicted"/>
<feature type="transmembrane region" description="Helical" evidence="2">
    <location>
        <begin position="207"/>
        <end position="228"/>
    </location>
</feature>
<dbReference type="AlphaFoldDB" id="A0A7S2JN88"/>